<dbReference type="PANTHER" id="PTHR11908">
    <property type="entry name" value="XANTHINE DEHYDROGENASE"/>
    <property type="match status" value="1"/>
</dbReference>
<feature type="domain" description="2Fe-2S ferredoxin-type" evidence="5">
    <location>
        <begin position="1"/>
        <end position="74"/>
    </location>
</feature>
<dbReference type="Pfam" id="PF20256">
    <property type="entry name" value="MoCoBD_2"/>
    <property type="match status" value="2"/>
</dbReference>
<dbReference type="SMART" id="SM01008">
    <property type="entry name" value="Ald_Xan_dh_C"/>
    <property type="match status" value="1"/>
</dbReference>
<dbReference type="RefSeq" id="WP_058966317.1">
    <property type="nucleotide sequence ID" value="NZ_CABKVM010000019.1"/>
</dbReference>
<dbReference type="SUPFAM" id="SSF54665">
    <property type="entry name" value="CO dehydrogenase molybdoprotein N-domain-like"/>
    <property type="match status" value="1"/>
</dbReference>
<dbReference type="EMBL" id="SLUM01000002">
    <property type="protein sequence ID" value="TCL61413.1"/>
    <property type="molecule type" value="Genomic_DNA"/>
</dbReference>
<dbReference type="EC" id="1.17.1.4" evidence="6"/>
<dbReference type="InterPro" id="IPR036856">
    <property type="entry name" value="Ald_Oxase/Xan_DH_a/b_sf"/>
</dbReference>
<evidence type="ECO:0000313" key="7">
    <source>
        <dbReference type="EMBL" id="TCL61413.1"/>
    </source>
</evidence>
<reference evidence="7 8" key="1">
    <citation type="submission" date="2019-03" db="EMBL/GenBank/DDBJ databases">
        <title>Genomic Encyclopedia of Type Strains, Phase IV (KMG-IV): sequencing the most valuable type-strain genomes for metagenomic binning, comparative biology and taxonomic classification.</title>
        <authorList>
            <person name="Goeker M."/>
        </authorList>
    </citation>
    <scope>NUCLEOTIDE SEQUENCE [LARGE SCALE GENOMIC DNA]</scope>
    <source>
        <strain evidence="7 8">DSM 100451</strain>
    </source>
</reference>
<evidence type="ECO:0000259" key="5">
    <source>
        <dbReference type="PROSITE" id="PS51085"/>
    </source>
</evidence>
<keyword evidence="3 6" id="KW-0560">Oxidoreductase</keyword>
<dbReference type="GO" id="GO:0051537">
    <property type="term" value="F:2 iron, 2 sulfur cluster binding"/>
    <property type="evidence" value="ECO:0007669"/>
    <property type="project" value="InterPro"/>
</dbReference>
<keyword evidence="9" id="KW-1185">Reference proteome</keyword>
<dbReference type="InterPro" id="IPR000674">
    <property type="entry name" value="Ald_Oxase/Xan_DH_a/b"/>
</dbReference>
<dbReference type="PROSITE" id="PS00197">
    <property type="entry name" value="2FE2S_FER_1"/>
    <property type="match status" value="1"/>
</dbReference>
<dbReference type="Gene3D" id="3.10.20.30">
    <property type="match status" value="1"/>
</dbReference>
<dbReference type="NCBIfam" id="TIGR03311">
    <property type="entry name" value="Se_dep_XDH"/>
    <property type="match status" value="1"/>
</dbReference>
<dbReference type="Gene3D" id="1.10.150.120">
    <property type="entry name" value="[2Fe-2S]-binding domain"/>
    <property type="match status" value="1"/>
</dbReference>
<dbReference type="AlphaFoldDB" id="A0A4R1R734"/>
<reference evidence="6" key="3">
    <citation type="submission" date="2023-06" db="EMBL/GenBank/DDBJ databases">
        <authorList>
            <person name="Zeman M."/>
            <person name="Kubasova T."/>
            <person name="Jahodarova E."/>
            <person name="Nykrynova M."/>
            <person name="Rychlik I."/>
        </authorList>
    </citation>
    <scope>NUCLEOTIDE SEQUENCE</scope>
    <source>
        <strain evidence="6">ET340</strain>
    </source>
</reference>
<dbReference type="Gene3D" id="3.90.1170.50">
    <property type="entry name" value="Aldehyde oxidase/xanthine dehydrogenase, a/b hammerhead"/>
    <property type="match status" value="1"/>
</dbReference>
<dbReference type="PANTHER" id="PTHR11908:SF157">
    <property type="entry name" value="XANTHINE DEHYDROGENASE SUBUNIT D-RELATED"/>
    <property type="match status" value="1"/>
</dbReference>
<dbReference type="SUPFAM" id="SSF56003">
    <property type="entry name" value="Molybdenum cofactor-binding domain"/>
    <property type="match status" value="1"/>
</dbReference>
<dbReference type="Proteomes" id="UP000295184">
    <property type="component" value="Unassembled WGS sequence"/>
</dbReference>
<dbReference type="SUPFAM" id="SSF54292">
    <property type="entry name" value="2Fe-2S ferredoxin-like"/>
    <property type="match status" value="1"/>
</dbReference>
<dbReference type="GO" id="GO:0004854">
    <property type="term" value="F:xanthine dehydrogenase activity"/>
    <property type="evidence" value="ECO:0007669"/>
    <property type="project" value="UniProtKB-EC"/>
</dbReference>
<reference evidence="6 9" key="2">
    <citation type="submission" date="2023-06" db="EMBL/GenBank/DDBJ databases">
        <title>Identification and characterization of horizontal gene transfer across gut microbiota members of farm animals based on homology search.</title>
        <authorList>
            <person name="Schwarzerova J."/>
            <person name="Nykrynova M."/>
            <person name="Jureckova K."/>
            <person name="Cejkova D."/>
            <person name="Rychlik I."/>
        </authorList>
    </citation>
    <scope>NUCLEOTIDE SEQUENCE [LARGE SCALE GENOMIC DNA]</scope>
    <source>
        <strain evidence="6 9">ET340</strain>
    </source>
</reference>
<dbReference type="InterPro" id="IPR017697">
    <property type="entry name" value="Xdh"/>
</dbReference>
<dbReference type="Pfam" id="PF02738">
    <property type="entry name" value="MoCoBD_1"/>
    <property type="match status" value="1"/>
</dbReference>
<dbReference type="InterPro" id="IPR046867">
    <property type="entry name" value="AldOxase/xan_DH_MoCoBD2"/>
</dbReference>
<comment type="caution">
    <text evidence="7">The sequence shown here is derived from an EMBL/GenBank/DDBJ whole genome shotgun (WGS) entry which is preliminary data.</text>
</comment>
<dbReference type="GO" id="GO:0005506">
    <property type="term" value="F:iron ion binding"/>
    <property type="evidence" value="ECO:0007669"/>
    <property type="project" value="InterPro"/>
</dbReference>
<dbReference type="InterPro" id="IPR002888">
    <property type="entry name" value="2Fe-2S-bd"/>
</dbReference>
<dbReference type="InterPro" id="IPR008274">
    <property type="entry name" value="AldOxase/xan_DH_MoCoBD1"/>
</dbReference>
<dbReference type="Proteomes" id="UP001529380">
    <property type="component" value="Unassembled WGS sequence"/>
</dbReference>
<dbReference type="InterPro" id="IPR001041">
    <property type="entry name" value="2Fe-2S_ferredoxin-type"/>
</dbReference>
<evidence type="ECO:0000256" key="4">
    <source>
        <dbReference type="ARBA" id="ARBA00023004"/>
    </source>
</evidence>
<organism evidence="7 8">
    <name type="scientific">Allofournierella massiliensis</name>
    <dbReference type="NCBI Taxonomy" id="1650663"/>
    <lineage>
        <taxon>Bacteria</taxon>
        <taxon>Bacillati</taxon>
        <taxon>Bacillota</taxon>
        <taxon>Clostridia</taxon>
        <taxon>Eubacteriales</taxon>
        <taxon>Oscillospiraceae</taxon>
        <taxon>Allofournierella</taxon>
    </lineage>
</organism>
<protein>
    <submittedName>
        <fullName evidence="7">Selenium-dependent xanthine dehydrogenase</fullName>
        <ecNumber evidence="6">1.17.1.4</ecNumber>
    </submittedName>
</protein>
<dbReference type="EMBL" id="JAUDCL010000039">
    <property type="protein sequence ID" value="MDM8202433.1"/>
    <property type="molecule type" value="Genomic_DNA"/>
</dbReference>
<evidence type="ECO:0000256" key="1">
    <source>
        <dbReference type="ARBA" id="ARBA00006849"/>
    </source>
</evidence>
<evidence type="ECO:0000313" key="8">
    <source>
        <dbReference type="Proteomes" id="UP000295184"/>
    </source>
</evidence>
<keyword evidence="2" id="KW-0479">Metal-binding</keyword>
<dbReference type="STRING" id="1650663.GCA_001486665_02987"/>
<dbReference type="Gene3D" id="3.30.365.10">
    <property type="entry name" value="Aldehyde oxidase/xanthine dehydrogenase, molybdopterin binding domain"/>
    <property type="match status" value="5"/>
</dbReference>
<gene>
    <name evidence="6" type="primary">xdh</name>
    <name evidence="7" type="ORF">EDD77_102152</name>
    <name evidence="6" type="ORF">QUW08_14205</name>
</gene>
<evidence type="ECO:0000256" key="2">
    <source>
        <dbReference type="ARBA" id="ARBA00022723"/>
    </source>
</evidence>
<evidence type="ECO:0000313" key="9">
    <source>
        <dbReference type="Proteomes" id="UP001529380"/>
    </source>
</evidence>
<accession>A0A4R1R734</accession>
<comment type="similarity">
    <text evidence="1">Belongs to the xanthine dehydrogenase family.</text>
</comment>
<sequence>MYTLYVNGVEYHTDKNIKLLEYLREDLRLTSVKNGCGEGACGTCTVLVDGKKTKACVFTTEKMDGKHITTVEGLTERERAVYVYAFGQTGAVQCGFCIPGMVISAKSLLDENLNPTREDVKKAIRGNICRCTGYVRIEEAILLAAKMFRENLPVPQDDSEARIGAHFPRVDVEEKVLGTGLFVDDIKVPGMIYAKALRSKYPRARVEKIDLTRALAHPDVVKILTAKDVPFNKTGHIIQDWDVLIAEGDCTRYIGDAIVLVATNHKETLDEVLDLVDVTYTELEPLTDPIKAMQPDAPKLHEKGNILTKEVLKRGNAEEVIASAPYVVTQHYSTPMTDHAFMEPECAIGIPDGEGGLLMYTASQSVYDEQKEISRMLQIPPEKVRCQTKLVGGGFGGKEDMSVQHHAALMAWATGRPVKVKFSRQESLNIHTKRHAMEMDVTTACDENGKLLAMKATLISDCGAYASLGGPVLQRACTHCGGPYNFQNVDITGICVYTNNVPGGAFRGFGVTQSCFAAELNLDLLAEKVGISPWEIRYRNAIRPGQVLPNGQIAGPETGYAECLEAVKEAYESSPYAGIAGCMKNSGVGVGLPDIGRCSLAVVDGKVHIRTSAACMGQGVATVCTQIVNEVTGVDPQHIFHERADTAITPNSGTSTASRQTVFCGEATRRAAGELANALAGHTLEDLEGQSFYGEYSGVTDRMGSDKPNPVSHVAYGYAAQVVIMDENKKVVKVVAAHDVGRVVNYQSCAGQIEGGVVMALGYGLTEDFKMENGYVKSKYGTLGLLRATDVPPIEVIFVEKGTDDQNTFGAKGVGEISAIPAAPAAAHAAYRVDGVFRTKLPIQDTFYKKGGK</sequence>
<dbReference type="PROSITE" id="PS51085">
    <property type="entry name" value="2FE2S_FER_2"/>
    <property type="match status" value="1"/>
</dbReference>
<dbReference type="Pfam" id="PF00111">
    <property type="entry name" value="Fer2"/>
    <property type="match status" value="1"/>
</dbReference>
<keyword evidence="4" id="KW-0408">Iron</keyword>
<name>A0A4R1R734_9FIRM</name>
<dbReference type="SUPFAM" id="SSF47741">
    <property type="entry name" value="CO dehydrogenase ISP C-domain like"/>
    <property type="match status" value="1"/>
</dbReference>
<dbReference type="CDD" id="cd00207">
    <property type="entry name" value="fer2"/>
    <property type="match status" value="1"/>
</dbReference>
<dbReference type="OrthoDB" id="9759099at2"/>
<dbReference type="Pfam" id="PF01799">
    <property type="entry name" value="Fer2_2"/>
    <property type="match status" value="1"/>
</dbReference>
<dbReference type="InterPro" id="IPR012675">
    <property type="entry name" value="Beta-grasp_dom_sf"/>
</dbReference>
<proteinExistence type="inferred from homology"/>
<evidence type="ECO:0000256" key="3">
    <source>
        <dbReference type="ARBA" id="ARBA00023002"/>
    </source>
</evidence>
<dbReference type="InterPro" id="IPR037165">
    <property type="entry name" value="AldOxase/xan_DH_Mopterin-bd_sf"/>
</dbReference>
<dbReference type="InterPro" id="IPR036884">
    <property type="entry name" value="2Fe-2S-bd_dom_sf"/>
</dbReference>
<dbReference type="InterPro" id="IPR006058">
    <property type="entry name" value="2Fe2S_fd_BS"/>
</dbReference>
<dbReference type="InterPro" id="IPR016208">
    <property type="entry name" value="Ald_Oxase/xanthine_DH-like"/>
</dbReference>
<dbReference type="InterPro" id="IPR036010">
    <property type="entry name" value="2Fe-2S_ferredoxin-like_sf"/>
</dbReference>
<evidence type="ECO:0000313" key="6">
    <source>
        <dbReference type="EMBL" id="MDM8202433.1"/>
    </source>
</evidence>
<dbReference type="Pfam" id="PF01315">
    <property type="entry name" value="Ald_Xan_dh_C"/>
    <property type="match status" value="1"/>
</dbReference>